<dbReference type="InterPro" id="IPR003615">
    <property type="entry name" value="HNH_nuc"/>
</dbReference>
<evidence type="ECO:0000256" key="1">
    <source>
        <dbReference type="SAM" id="MobiDB-lite"/>
    </source>
</evidence>
<sequence>MDPNTQTHSPPLGNDDSPYVPERPARSVKAPAGSLVFSMASGASCDSLAMKQALSKRAPDGERCLITRSLKPTEACHLIAKDTKSDLQAIIEFAWRIETGRFSINRAPNLIWLTSDMHSLFDHNHWALVPTKEILIEMMTFNTLKSRPFHEAFPDDRIWEYHYVQFESWPALITQFTDDKIGSFLQPSSEAGLPASAEPKIDLPAFEHHTYPFERLGVIKSHAHPFFITYNAGQKVHRFLKSNGKHLPPQAQNYGFELTQCVTLYTSWINTILPSELAQQLPDPPHPPNNTRSRSSKPSKQQSDRDKPAAKRQRRFNPQDPSHSGAGAGAPQDCQDTTASLTADQYWPTPEQSMDSAPANHEHCPNSSGTNFPALHWTSV</sequence>
<feature type="region of interest" description="Disordered" evidence="1">
    <location>
        <begin position="1"/>
        <end position="26"/>
    </location>
</feature>
<dbReference type="Pfam" id="PF13391">
    <property type="entry name" value="HNH_2"/>
    <property type="match status" value="1"/>
</dbReference>
<evidence type="ECO:0000313" key="3">
    <source>
        <dbReference type="EMBL" id="CAE7197851.1"/>
    </source>
</evidence>
<dbReference type="EMBL" id="CAJNJQ010003387">
    <property type="protein sequence ID" value="CAE7197851.1"/>
    <property type="molecule type" value="Genomic_DNA"/>
</dbReference>
<feature type="non-terminal residue" evidence="3">
    <location>
        <position position="380"/>
    </location>
</feature>
<feature type="domain" description="HNH nuclease" evidence="2">
    <location>
        <begin position="64"/>
        <end position="128"/>
    </location>
</feature>
<accession>A0A8H3E9H8</accession>
<evidence type="ECO:0000313" key="4">
    <source>
        <dbReference type="Proteomes" id="UP000663827"/>
    </source>
</evidence>
<gene>
    <name evidence="3" type="ORF">RDB_LOCUS135258</name>
</gene>
<reference evidence="3" key="1">
    <citation type="submission" date="2021-01" db="EMBL/GenBank/DDBJ databases">
        <authorList>
            <person name="Kaushik A."/>
        </authorList>
    </citation>
    <scope>NUCLEOTIDE SEQUENCE</scope>
    <source>
        <strain evidence="3">AG5</strain>
    </source>
</reference>
<dbReference type="AlphaFoldDB" id="A0A8H3E9H8"/>
<feature type="compositionally biased region" description="Polar residues" evidence="1">
    <location>
        <begin position="334"/>
        <end position="343"/>
    </location>
</feature>
<feature type="compositionally biased region" description="Low complexity" evidence="1">
    <location>
        <begin position="292"/>
        <end position="301"/>
    </location>
</feature>
<proteinExistence type="predicted"/>
<name>A0A8H3E9H8_9AGAM</name>
<evidence type="ECO:0000259" key="2">
    <source>
        <dbReference type="Pfam" id="PF13391"/>
    </source>
</evidence>
<organism evidence="3 4">
    <name type="scientific">Rhizoctonia solani</name>
    <dbReference type="NCBI Taxonomy" id="456999"/>
    <lineage>
        <taxon>Eukaryota</taxon>
        <taxon>Fungi</taxon>
        <taxon>Dikarya</taxon>
        <taxon>Basidiomycota</taxon>
        <taxon>Agaricomycotina</taxon>
        <taxon>Agaricomycetes</taxon>
        <taxon>Cantharellales</taxon>
        <taxon>Ceratobasidiaceae</taxon>
        <taxon>Rhizoctonia</taxon>
    </lineage>
</organism>
<comment type="caution">
    <text evidence="3">The sequence shown here is derived from an EMBL/GenBank/DDBJ whole genome shotgun (WGS) entry which is preliminary data.</text>
</comment>
<protein>
    <recommendedName>
        <fullName evidence="2">HNH nuclease domain-containing protein</fullName>
    </recommendedName>
</protein>
<feature type="region of interest" description="Disordered" evidence="1">
    <location>
        <begin position="278"/>
        <end position="380"/>
    </location>
</feature>
<dbReference type="Proteomes" id="UP000663827">
    <property type="component" value="Unassembled WGS sequence"/>
</dbReference>